<protein>
    <submittedName>
        <fullName evidence="1">Serine/threonine-protein phosphatase 7 long form-like protein</fullName>
    </submittedName>
</protein>
<reference evidence="1 2" key="1">
    <citation type="journal article" date="2018" name="Front. Plant Sci.">
        <title>Red Clover (Trifolium pratense) and Zigzag Clover (T. medium) - A Picture of Genomic Similarities and Differences.</title>
        <authorList>
            <person name="Dluhosova J."/>
            <person name="Istvanek J."/>
            <person name="Nedelnik J."/>
            <person name="Repkova J."/>
        </authorList>
    </citation>
    <scope>NUCLEOTIDE SEQUENCE [LARGE SCALE GENOMIC DNA]</scope>
    <source>
        <strain evidence="2">cv. 10/8</strain>
        <tissue evidence="1">Leaf</tissue>
    </source>
</reference>
<dbReference type="EMBL" id="LXQA010025243">
    <property type="protein sequence ID" value="MCH93565.1"/>
    <property type="molecule type" value="Genomic_DNA"/>
</dbReference>
<name>A0A392N353_9FABA</name>
<evidence type="ECO:0000313" key="2">
    <source>
        <dbReference type="Proteomes" id="UP000265520"/>
    </source>
</evidence>
<comment type="caution">
    <text evidence="1">The sequence shown here is derived from an EMBL/GenBank/DDBJ whole genome shotgun (WGS) entry which is preliminary data.</text>
</comment>
<evidence type="ECO:0000313" key="1">
    <source>
        <dbReference type="EMBL" id="MCH93565.1"/>
    </source>
</evidence>
<dbReference type="AlphaFoldDB" id="A0A392N353"/>
<sequence>ERGARKELKMASLGKKLAEWIPNHLPTTISGWLDNLCPLQRISLKMLDPHLITAFVERWHPNTSSFHVMEWNDNYT</sequence>
<accession>A0A392N353</accession>
<feature type="non-terminal residue" evidence="1">
    <location>
        <position position="1"/>
    </location>
</feature>
<dbReference type="Proteomes" id="UP000265520">
    <property type="component" value="Unassembled WGS sequence"/>
</dbReference>
<organism evidence="1 2">
    <name type="scientific">Trifolium medium</name>
    <dbReference type="NCBI Taxonomy" id="97028"/>
    <lineage>
        <taxon>Eukaryota</taxon>
        <taxon>Viridiplantae</taxon>
        <taxon>Streptophyta</taxon>
        <taxon>Embryophyta</taxon>
        <taxon>Tracheophyta</taxon>
        <taxon>Spermatophyta</taxon>
        <taxon>Magnoliopsida</taxon>
        <taxon>eudicotyledons</taxon>
        <taxon>Gunneridae</taxon>
        <taxon>Pentapetalae</taxon>
        <taxon>rosids</taxon>
        <taxon>fabids</taxon>
        <taxon>Fabales</taxon>
        <taxon>Fabaceae</taxon>
        <taxon>Papilionoideae</taxon>
        <taxon>50 kb inversion clade</taxon>
        <taxon>NPAAA clade</taxon>
        <taxon>Hologalegina</taxon>
        <taxon>IRL clade</taxon>
        <taxon>Trifolieae</taxon>
        <taxon>Trifolium</taxon>
    </lineage>
</organism>
<keyword evidence="2" id="KW-1185">Reference proteome</keyword>
<gene>
    <name evidence="1" type="ORF">A2U01_0014517</name>
</gene>
<proteinExistence type="predicted"/>